<name>A0A840IEV7_9ACTN</name>
<evidence type="ECO:0000313" key="10">
    <source>
        <dbReference type="Proteomes" id="UP000585272"/>
    </source>
</evidence>
<dbReference type="Proteomes" id="UP000585272">
    <property type="component" value="Unassembled WGS sequence"/>
</dbReference>
<evidence type="ECO:0000256" key="7">
    <source>
        <dbReference type="SAM" id="Phobius"/>
    </source>
</evidence>
<feature type="transmembrane region" description="Helical" evidence="7">
    <location>
        <begin position="65"/>
        <end position="87"/>
    </location>
</feature>
<feature type="domain" description="DUF202" evidence="8">
    <location>
        <begin position="26"/>
        <end position="94"/>
    </location>
</feature>
<comment type="caution">
    <text evidence="9">The sequence shown here is derived from an EMBL/GenBank/DDBJ whole genome shotgun (WGS) entry which is preliminary data.</text>
</comment>
<evidence type="ECO:0000256" key="5">
    <source>
        <dbReference type="ARBA" id="ARBA00023136"/>
    </source>
</evidence>
<keyword evidence="2" id="KW-1003">Cell membrane</keyword>
<dbReference type="InterPro" id="IPR003807">
    <property type="entry name" value="DUF202"/>
</dbReference>
<dbReference type="PANTHER" id="PTHR34187:SF2">
    <property type="entry name" value="DUF202 DOMAIN-CONTAINING PROTEIN"/>
    <property type="match status" value="1"/>
</dbReference>
<evidence type="ECO:0000256" key="4">
    <source>
        <dbReference type="ARBA" id="ARBA00022989"/>
    </source>
</evidence>
<keyword evidence="4 7" id="KW-1133">Transmembrane helix</keyword>
<feature type="transmembrane region" description="Helical" evidence="7">
    <location>
        <begin position="108"/>
        <end position="129"/>
    </location>
</feature>
<feature type="region of interest" description="Disordered" evidence="6">
    <location>
        <begin position="1"/>
        <end position="22"/>
    </location>
</feature>
<keyword evidence="10" id="KW-1185">Reference proteome</keyword>
<dbReference type="EMBL" id="JACHNU010000002">
    <property type="protein sequence ID" value="MBB4662604.1"/>
    <property type="molecule type" value="Genomic_DNA"/>
</dbReference>
<dbReference type="AlphaFoldDB" id="A0A840IEV7"/>
<dbReference type="GO" id="GO:0005886">
    <property type="term" value="C:plasma membrane"/>
    <property type="evidence" value="ECO:0007669"/>
    <property type="project" value="UniProtKB-SubCell"/>
</dbReference>
<evidence type="ECO:0000313" key="9">
    <source>
        <dbReference type="EMBL" id="MBB4662604.1"/>
    </source>
</evidence>
<dbReference type="Pfam" id="PF02656">
    <property type="entry name" value="DUF202"/>
    <property type="match status" value="1"/>
</dbReference>
<sequence>MAPGRTPDTVPPRGGRFDADGDATRRTHLANERTYLAWWRTGLACMAGSLGVGRIVPALTTGSELLAAIAGVAFGLLGVACFLYGVVRYRQVEEAVRRGEYLGPDDRFVTTLAVVGIALTGLIIAIVVIDA</sequence>
<gene>
    <name evidence="9" type="ORF">BDZ31_002190</name>
</gene>
<keyword evidence="5 7" id="KW-0472">Membrane</keyword>
<dbReference type="InterPro" id="IPR052053">
    <property type="entry name" value="IM_YidH-like"/>
</dbReference>
<organism evidence="9 10">
    <name type="scientific">Conexibacter arvalis</name>
    <dbReference type="NCBI Taxonomy" id="912552"/>
    <lineage>
        <taxon>Bacteria</taxon>
        <taxon>Bacillati</taxon>
        <taxon>Actinomycetota</taxon>
        <taxon>Thermoleophilia</taxon>
        <taxon>Solirubrobacterales</taxon>
        <taxon>Conexibacteraceae</taxon>
        <taxon>Conexibacter</taxon>
    </lineage>
</organism>
<evidence type="ECO:0000256" key="1">
    <source>
        <dbReference type="ARBA" id="ARBA00004651"/>
    </source>
</evidence>
<protein>
    <submittedName>
        <fullName evidence="9">Putative membrane protein</fullName>
    </submittedName>
</protein>
<keyword evidence="3 7" id="KW-0812">Transmembrane</keyword>
<evidence type="ECO:0000259" key="8">
    <source>
        <dbReference type="Pfam" id="PF02656"/>
    </source>
</evidence>
<evidence type="ECO:0000256" key="6">
    <source>
        <dbReference type="SAM" id="MobiDB-lite"/>
    </source>
</evidence>
<evidence type="ECO:0000256" key="3">
    <source>
        <dbReference type="ARBA" id="ARBA00022692"/>
    </source>
</evidence>
<dbReference type="PANTHER" id="PTHR34187">
    <property type="entry name" value="FGR18P"/>
    <property type="match status" value="1"/>
</dbReference>
<proteinExistence type="predicted"/>
<reference evidence="9 10" key="1">
    <citation type="submission" date="2020-08" db="EMBL/GenBank/DDBJ databases">
        <title>Genomic Encyclopedia of Archaeal and Bacterial Type Strains, Phase II (KMG-II): from individual species to whole genera.</title>
        <authorList>
            <person name="Goeker M."/>
        </authorList>
    </citation>
    <scope>NUCLEOTIDE SEQUENCE [LARGE SCALE GENOMIC DNA]</scope>
    <source>
        <strain evidence="9 10">DSM 23288</strain>
    </source>
</reference>
<dbReference type="RefSeq" id="WP_183341906.1">
    <property type="nucleotide sequence ID" value="NZ_JACHNU010000002.1"/>
</dbReference>
<evidence type="ECO:0000256" key="2">
    <source>
        <dbReference type="ARBA" id="ARBA00022475"/>
    </source>
</evidence>
<accession>A0A840IEV7</accession>
<comment type="subcellular location">
    <subcellularLocation>
        <location evidence="1">Cell membrane</location>
        <topology evidence="1">Multi-pass membrane protein</topology>
    </subcellularLocation>
</comment>
<feature type="transmembrane region" description="Helical" evidence="7">
    <location>
        <begin position="35"/>
        <end position="59"/>
    </location>
</feature>